<dbReference type="FunFam" id="3.40.50.1000:FF:000067">
    <property type="entry name" value="HAD phosphatase, family IIIA"/>
    <property type="match status" value="1"/>
</dbReference>
<evidence type="ECO:0000256" key="1">
    <source>
        <dbReference type="ARBA" id="ARBA00022801"/>
    </source>
</evidence>
<accession>A0A841PJ35</accession>
<keyword evidence="1" id="KW-0378">Hydrolase</keyword>
<dbReference type="InterPro" id="IPR010021">
    <property type="entry name" value="PGPP1/Gep4"/>
</dbReference>
<dbReference type="EMBL" id="JACHHJ010000001">
    <property type="protein sequence ID" value="MBB6448800.1"/>
    <property type="molecule type" value="Genomic_DNA"/>
</dbReference>
<name>A0A841PJ35_9BACL</name>
<keyword evidence="3" id="KW-1185">Reference proteome</keyword>
<dbReference type="CDD" id="cd16416">
    <property type="entry name" value="HAD_BsYqeG-like"/>
    <property type="match status" value="1"/>
</dbReference>
<gene>
    <name evidence="2" type="ORF">HNR44_000749</name>
</gene>
<dbReference type="RefSeq" id="WP_184402739.1">
    <property type="nucleotide sequence ID" value="NZ_JACHHJ010000001.1"/>
</dbReference>
<evidence type="ECO:0008006" key="4">
    <source>
        <dbReference type="Google" id="ProtNLM"/>
    </source>
</evidence>
<dbReference type="NCBIfam" id="TIGR01668">
    <property type="entry name" value="YqeG_hyp_ppase"/>
    <property type="match status" value="1"/>
</dbReference>
<sequence>MLGSMVPDQFAESIYDIDLEELRELGIKGVITDLDNTLVEWDRIDPTPELQKWIDDLQNEGWKITIVSNNKKKRVRTFSEPTGVSFIHSAKKPLARAFRRATREMGLKKEEVAVVGDQILTDVLGGNRGGYYTILVVPVSETDGWMTKMNRRIEQRIMRKLDDRGVIGGERSNE</sequence>
<dbReference type="PANTHER" id="PTHR43316">
    <property type="entry name" value="HYDROLASE, HALOACID DELAHOGENASE-RELATED"/>
    <property type="match status" value="1"/>
</dbReference>
<dbReference type="InterPro" id="IPR036412">
    <property type="entry name" value="HAD-like_sf"/>
</dbReference>
<evidence type="ECO:0000313" key="2">
    <source>
        <dbReference type="EMBL" id="MBB6448800.1"/>
    </source>
</evidence>
<protein>
    <recommendedName>
        <fullName evidence="4">YqeG family HAD IIIA-type phosphatase</fullName>
    </recommendedName>
</protein>
<evidence type="ECO:0000313" key="3">
    <source>
        <dbReference type="Proteomes" id="UP000568839"/>
    </source>
</evidence>
<dbReference type="Gene3D" id="3.40.50.1000">
    <property type="entry name" value="HAD superfamily/HAD-like"/>
    <property type="match status" value="1"/>
</dbReference>
<dbReference type="Pfam" id="PF00702">
    <property type="entry name" value="Hydrolase"/>
    <property type="match status" value="1"/>
</dbReference>
<dbReference type="NCBIfam" id="TIGR01662">
    <property type="entry name" value="HAD-SF-IIIA"/>
    <property type="match status" value="1"/>
</dbReference>
<dbReference type="GO" id="GO:0008962">
    <property type="term" value="F:phosphatidylglycerophosphatase activity"/>
    <property type="evidence" value="ECO:0007669"/>
    <property type="project" value="InterPro"/>
</dbReference>
<organism evidence="2 3">
    <name type="scientific">Geomicrobium halophilum</name>
    <dbReference type="NCBI Taxonomy" id="549000"/>
    <lineage>
        <taxon>Bacteria</taxon>
        <taxon>Bacillati</taxon>
        <taxon>Bacillota</taxon>
        <taxon>Bacilli</taxon>
        <taxon>Bacillales</taxon>
        <taxon>Geomicrobium</taxon>
    </lineage>
</organism>
<dbReference type="InterPro" id="IPR051540">
    <property type="entry name" value="S-2-haloacid_dehalogenase"/>
</dbReference>
<comment type="caution">
    <text evidence="2">The sequence shown here is derived from an EMBL/GenBank/DDBJ whole genome shotgun (WGS) entry which is preliminary data.</text>
</comment>
<dbReference type="Proteomes" id="UP000568839">
    <property type="component" value="Unassembled WGS sequence"/>
</dbReference>
<dbReference type="SUPFAM" id="SSF56784">
    <property type="entry name" value="HAD-like"/>
    <property type="match status" value="1"/>
</dbReference>
<reference evidence="2 3" key="1">
    <citation type="submission" date="2020-08" db="EMBL/GenBank/DDBJ databases">
        <title>Genomic Encyclopedia of Type Strains, Phase IV (KMG-IV): sequencing the most valuable type-strain genomes for metagenomic binning, comparative biology and taxonomic classification.</title>
        <authorList>
            <person name="Goeker M."/>
        </authorList>
    </citation>
    <scope>NUCLEOTIDE SEQUENCE [LARGE SCALE GENOMIC DNA]</scope>
    <source>
        <strain evidence="2 3">DSM 21769</strain>
    </source>
</reference>
<dbReference type="AlphaFoldDB" id="A0A841PJ35"/>
<dbReference type="InterPro" id="IPR006549">
    <property type="entry name" value="HAD-SF_hydro_IIIA"/>
</dbReference>
<dbReference type="InterPro" id="IPR023214">
    <property type="entry name" value="HAD_sf"/>
</dbReference>
<proteinExistence type="predicted"/>